<dbReference type="STRING" id="280093.SAMN05443373_10326"/>
<dbReference type="EMBL" id="PVUB01000004">
    <property type="protein sequence ID" value="PRZ23917.1"/>
    <property type="molecule type" value="Genomic_DNA"/>
</dbReference>
<dbReference type="InterPro" id="IPR011466">
    <property type="entry name" value="DUF1572"/>
</dbReference>
<dbReference type="Pfam" id="PF07609">
    <property type="entry name" value="DUF1572"/>
    <property type="match status" value="1"/>
</dbReference>
<dbReference type="Proteomes" id="UP000237771">
    <property type="component" value="Unassembled WGS sequence"/>
</dbReference>
<accession>A0A1M5LAS4</accession>
<dbReference type="Proteomes" id="UP000184384">
    <property type="component" value="Unassembled WGS sequence"/>
</dbReference>
<organism evidence="3 4">
    <name type="scientific">Flavobacterium granuli</name>
    <dbReference type="NCBI Taxonomy" id="280093"/>
    <lineage>
        <taxon>Bacteria</taxon>
        <taxon>Pseudomonadati</taxon>
        <taxon>Bacteroidota</taxon>
        <taxon>Flavobacteriia</taxon>
        <taxon>Flavobacteriales</taxon>
        <taxon>Flavobacteriaceae</taxon>
        <taxon>Flavobacterium</taxon>
    </lineage>
</organism>
<gene>
    <name evidence="2" type="ORF">BC624_10426</name>
    <name evidence="3" type="ORF">SAMN05443373_10326</name>
</gene>
<reference evidence="3" key="2">
    <citation type="submission" date="2016-11" db="EMBL/GenBank/DDBJ databases">
        <authorList>
            <person name="Jaros S."/>
            <person name="Januszkiewicz K."/>
            <person name="Wedrychowicz H."/>
        </authorList>
    </citation>
    <scope>NUCLEOTIDE SEQUENCE [LARGE SCALE GENOMIC DNA]</scope>
    <source>
        <strain evidence="3">DSM 19729</strain>
    </source>
</reference>
<name>A0A1M5LAS4_9FLAO</name>
<evidence type="ECO:0000313" key="5">
    <source>
        <dbReference type="Proteomes" id="UP000237771"/>
    </source>
</evidence>
<proteinExistence type="predicted"/>
<reference evidence="2 5" key="3">
    <citation type="submission" date="2018-03" db="EMBL/GenBank/DDBJ databases">
        <title>Genomic Encyclopedia of Archaeal and Bacterial Type Strains, Phase II (KMG-II): from individual species to whole genera.</title>
        <authorList>
            <person name="Goeker M."/>
        </authorList>
    </citation>
    <scope>NUCLEOTIDE SEQUENCE [LARGE SCALE GENOMIC DNA]</scope>
    <source>
        <strain evidence="2 5">DSM 17797</strain>
    </source>
</reference>
<dbReference type="Gene3D" id="1.20.120.450">
    <property type="entry name" value="dinb family like domain"/>
    <property type="match status" value="1"/>
</dbReference>
<feature type="coiled-coil region" evidence="1">
    <location>
        <begin position="7"/>
        <end position="34"/>
    </location>
</feature>
<dbReference type="EMBL" id="FQWO01000003">
    <property type="protein sequence ID" value="SHG62121.1"/>
    <property type="molecule type" value="Genomic_DNA"/>
</dbReference>
<dbReference type="RefSeq" id="WP_072941163.1">
    <property type="nucleotide sequence ID" value="NZ_FQWO01000003.1"/>
</dbReference>
<reference evidence="4" key="1">
    <citation type="submission" date="2016-11" db="EMBL/GenBank/DDBJ databases">
        <authorList>
            <person name="Varghese N."/>
            <person name="Submissions S."/>
        </authorList>
    </citation>
    <scope>NUCLEOTIDE SEQUENCE [LARGE SCALE GENOMIC DNA]</scope>
    <source>
        <strain evidence="4">DSM 19729</strain>
    </source>
</reference>
<evidence type="ECO:0000313" key="2">
    <source>
        <dbReference type="EMBL" id="PRZ23917.1"/>
    </source>
</evidence>
<dbReference type="SUPFAM" id="SSF109854">
    <property type="entry name" value="DinB/YfiT-like putative metalloenzymes"/>
    <property type="match status" value="1"/>
</dbReference>
<keyword evidence="1" id="KW-0175">Coiled coil</keyword>
<dbReference type="AlphaFoldDB" id="A0A1M5LAS4"/>
<evidence type="ECO:0000313" key="3">
    <source>
        <dbReference type="EMBL" id="SHG62121.1"/>
    </source>
</evidence>
<keyword evidence="5" id="KW-1185">Reference proteome</keyword>
<sequence length="148" mass="17302">MLTETLKTIFNRDLNKLKQEIESYQNEKTIWKIDAGISNSAGNLCLHLIGNLNTYIGTKLGKTNYIRNRELEFSLKDISRNELIQKIQETMIMIESILDKLTEEQLNQDYPIVVFESRNSTAFFLVHLTTHLAYHLGQINYHRRLLDS</sequence>
<dbReference type="OrthoDB" id="893570at2"/>
<protein>
    <submittedName>
        <fullName evidence="2">Uncharacterized protein DUF1572</fullName>
    </submittedName>
</protein>
<dbReference type="InterPro" id="IPR034660">
    <property type="entry name" value="DinB/YfiT-like"/>
</dbReference>
<evidence type="ECO:0000313" key="4">
    <source>
        <dbReference type="Proteomes" id="UP000184384"/>
    </source>
</evidence>
<evidence type="ECO:0000256" key="1">
    <source>
        <dbReference type="SAM" id="Coils"/>
    </source>
</evidence>